<dbReference type="PROSITE" id="PS00524">
    <property type="entry name" value="SMB_1"/>
    <property type="match status" value="1"/>
</dbReference>
<comment type="caution">
    <text evidence="2">Lacks conserved residue(s) required for the propagation of feature annotation.</text>
</comment>
<keyword evidence="2" id="KW-0768">Sushi</keyword>
<dbReference type="AlphaFoldDB" id="A0A8I6RPF0"/>
<dbReference type="GeneID" id="106665499"/>
<dbReference type="SMART" id="SM00032">
    <property type="entry name" value="CCP"/>
    <property type="match status" value="2"/>
</dbReference>
<accession>A0A8I6RPF0</accession>
<dbReference type="SMART" id="SM00201">
    <property type="entry name" value="SO"/>
    <property type="match status" value="1"/>
</dbReference>
<keyword evidence="3" id="KW-0472">Membrane</keyword>
<evidence type="ECO:0000259" key="6">
    <source>
        <dbReference type="PROSITE" id="PS50923"/>
    </source>
</evidence>
<dbReference type="Pfam" id="PF00084">
    <property type="entry name" value="Sushi"/>
    <property type="match status" value="2"/>
</dbReference>
<dbReference type="RefSeq" id="XP_014247441.1">
    <property type="nucleotide sequence ID" value="XM_014391955.2"/>
</dbReference>
<dbReference type="OrthoDB" id="6107927at2759"/>
<feature type="chain" id="PRO_5035286550" evidence="4">
    <location>
        <begin position="25"/>
        <end position="644"/>
    </location>
</feature>
<dbReference type="CDD" id="cd06263">
    <property type="entry name" value="MAM"/>
    <property type="match status" value="1"/>
</dbReference>
<dbReference type="SMART" id="SM00137">
    <property type="entry name" value="MAM"/>
    <property type="match status" value="1"/>
</dbReference>
<dbReference type="InterPro" id="IPR013320">
    <property type="entry name" value="ConA-like_dom_sf"/>
</dbReference>
<dbReference type="CDD" id="cd00033">
    <property type="entry name" value="CCP"/>
    <property type="match status" value="2"/>
</dbReference>
<keyword evidence="1 2" id="KW-1015">Disulfide bond</keyword>
<feature type="domain" description="Sushi" evidence="6">
    <location>
        <begin position="27"/>
        <end position="79"/>
    </location>
</feature>
<feature type="disulfide bond" evidence="2">
    <location>
        <begin position="107"/>
        <end position="134"/>
    </location>
</feature>
<feature type="signal peptide" evidence="4">
    <location>
        <begin position="1"/>
        <end position="24"/>
    </location>
</feature>
<dbReference type="PROSITE" id="PS50958">
    <property type="entry name" value="SMB_2"/>
    <property type="match status" value="1"/>
</dbReference>
<dbReference type="Pfam" id="PF00629">
    <property type="entry name" value="MAM"/>
    <property type="match status" value="1"/>
</dbReference>
<dbReference type="InterPro" id="IPR001212">
    <property type="entry name" value="Somatomedin_B_dom"/>
</dbReference>
<dbReference type="SUPFAM" id="SSF90188">
    <property type="entry name" value="Somatomedin B domain"/>
    <property type="match status" value="1"/>
</dbReference>
<keyword evidence="3" id="KW-0812">Transmembrane</keyword>
<dbReference type="KEGG" id="clec:106665499"/>
<dbReference type="SUPFAM" id="SSF57535">
    <property type="entry name" value="Complement control module/SCR domain"/>
    <property type="match status" value="2"/>
</dbReference>
<dbReference type="InterPro" id="IPR000998">
    <property type="entry name" value="MAM_dom"/>
</dbReference>
<dbReference type="PROSITE" id="PS50060">
    <property type="entry name" value="MAM_2"/>
    <property type="match status" value="1"/>
</dbReference>
<evidence type="ECO:0000259" key="7">
    <source>
        <dbReference type="PROSITE" id="PS50958"/>
    </source>
</evidence>
<dbReference type="SUPFAM" id="SSF49899">
    <property type="entry name" value="Concanavalin A-like lectins/glucanases"/>
    <property type="match status" value="1"/>
</dbReference>
<protein>
    <submittedName>
        <fullName evidence="8">Uncharacterized protein</fullName>
    </submittedName>
</protein>
<dbReference type="PANTHER" id="PTHR23282">
    <property type="entry name" value="APICAL ENDOSOMAL GLYCOPROTEIN PRECURSOR"/>
    <property type="match status" value="1"/>
</dbReference>
<dbReference type="EnsemblMetazoa" id="XM_014391955.2">
    <property type="protein sequence ID" value="XP_014247441.1"/>
    <property type="gene ID" value="LOC106665499"/>
</dbReference>
<feature type="domain" description="MAM" evidence="5">
    <location>
        <begin position="140"/>
        <end position="308"/>
    </location>
</feature>
<dbReference type="OMA" id="SHACDFE"/>
<keyword evidence="4" id="KW-0732">Signal</keyword>
<dbReference type="InterPro" id="IPR000436">
    <property type="entry name" value="Sushi_SCR_CCP_dom"/>
</dbReference>
<dbReference type="PROSITE" id="PS50923">
    <property type="entry name" value="SUSHI"/>
    <property type="match status" value="2"/>
</dbReference>
<evidence type="ECO:0000313" key="9">
    <source>
        <dbReference type="Proteomes" id="UP000494040"/>
    </source>
</evidence>
<keyword evidence="9" id="KW-1185">Reference proteome</keyword>
<dbReference type="Gene3D" id="2.60.120.200">
    <property type="match status" value="1"/>
</dbReference>
<reference evidence="8" key="1">
    <citation type="submission" date="2022-01" db="UniProtKB">
        <authorList>
            <consortium name="EnsemblMetazoa"/>
        </authorList>
    </citation>
    <scope>IDENTIFICATION</scope>
</reference>
<sequence>MRCIYGLLIYLFNYSVLFVHGGRGRKFSCSRRNPEHGKIEVKYRGRIAKFVCDPGYVLRGDKLATCLKGSWDSFPKCEKVGGCAYLETLENGRVLISKDMSIIKFECDQGYKRSGGNETLACKDFSWERHKPTCEPDILRSCDFDENTICDWRNSTSTGFSWRLHQFKTPSHIINTGPSGDHTPGANAAGHYLYIETSGGMHSGSNNTRRFARLFSPMIFPMKGFETCFVFWYHMYGLTIGTLNVYVNNILRFTKSGNQGDRWYRGLVSNLPTNETFVIEIEGESGSSYLGDIAIDDIMITNSSECQKPMLIETTCRGRCYENEENTTLCRCNPDCSEDDSCCTDFMHYCSLKTTTGSADETTEDTGLTSTEYLNTSQGEFTTDGVDFTEFSPWPSSFESQSYSFEPNLTTEPVSSENSIFTDYPFSTLSETETEKSITSSGPFLNTNKNYSAMLTSEISIHETESETVRQANEFDKHTTTDEYINTVDIAQNHTHLQNSSTLTSTTLNDLTTNSFPLSTTEITENTEQITSSSTIIPETTTVTKSPKKYSTKQKNLPWSNKKWKSIYSPKGRYTFSAIKQEQTNTTLTYLSVILGVILIFTCLIGVSIYMFRRHKLHVPIQQEEAEVIYLTSDEALDFTVGRR</sequence>
<organism evidence="8 9">
    <name type="scientific">Cimex lectularius</name>
    <name type="common">Bed bug</name>
    <name type="synonym">Acanthia lectularia</name>
    <dbReference type="NCBI Taxonomy" id="79782"/>
    <lineage>
        <taxon>Eukaryota</taxon>
        <taxon>Metazoa</taxon>
        <taxon>Ecdysozoa</taxon>
        <taxon>Arthropoda</taxon>
        <taxon>Hexapoda</taxon>
        <taxon>Insecta</taxon>
        <taxon>Pterygota</taxon>
        <taxon>Neoptera</taxon>
        <taxon>Paraneoptera</taxon>
        <taxon>Hemiptera</taxon>
        <taxon>Heteroptera</taxon>
        <taxon>Panheteroptera</taxon>
        <taxon>Cimicomorpha</taxon>
        <taxon>Cimicidae</taxon>
        <taxon>Cimex</taxon>
    </lineage>
</organism>
<name>A0A8I6RPF0_CIMLE</name>
<feature type="transmembrane region" description="Helical" evidence="3">
    <location>
        <begin position="588"/>
        <end position="612"/>
    </location>
</feature>
<dbReference type="Proteomes" id="UP000494040">
    <property type="component" value="Unassembled WGS sequence"/>
</dbReference>
<keyword evidence="3" id="KW-1133">Transmembrane helix</keyword>
<evidence type="ECO:0000313" key="8">
    <source>
        <dbReference type="EnsemblMetazoa" id="XP_014247441.1"/>
    </source>
</evidence>
<dbReference type="Gene3D" id="2.10.70.10">
    <property type="entry name" value="Complement Module, domain 1"/>
    <property type="match status" value="2"/>
</dbReference>
<dbReference type="InterPro" id="IPR036024">
    <property type="entry name" value="Somatomedin_B-like_dom_sf"/>
</dbReference>
<proteinExistence type="predicted"/>
<evidence type="ECO:0000256" key="1">
    <source>
        <dbReference type="ARBA" id="ARBA00023157"/>
    </source>
</evidence>
<evidence type="ECO:0000256" key="3">
    <source>
        <dbReference type="SAM" id="Phobius"/>
    </source>
</evidence>
<evidence type="ECO:0000256" key="2">
    <source>
        <dbReference type="PROSITE-ProRule" id="PRU00302"/>
    </source>
</evidence>
<dbReference type="InterPro" id="IPR051560">
    <property type="entry name" value="MAM_domain-containing"/>
</dbReference>
<dbReference type="PANTHER" id="PTHR23282:SF101">
    <property type="entry name" value="MAM DOMAIN-CONTAINING PROTEIN"/>
    <property type="match status" value="1"/>
</dbReference>
<dbReference type="GO" id="GO:0016020">
    <property type="term" value="C:membrane"/>
    <property type="evidence" value="ECO:0007669"/>
    <property type="project" value="InterPro"/>
</dbReference>
<dbReference type="Pfam" id="PF01033">
    <property type="entry name" value="Somatomedin_B"/>
    <property type="match status" value="1"/>
</dbReference>
<dbReference type="InterPro" id="IPR035976">
    <property type="entry name" value="Sushi/SCR/CCP_sf"/>
</dbReference>
<dbReference type="Gene3D" id="4.10.410.20">
    <property type="match status" value="1"/>
</dbReference>
<evidence type="ECO:0000256" key="4">
    <source>
        <dbReference type="SAM" id="SignalP"/>
    </source>
</evidence>
<evidence type="ECO:0000259" key="5">
    <source>
        <dbReference type="PROSITE" id="PS50060"/>
    </source>
</evidence>
<feature type="domain" description="Sushi" evidence="6">
    <location>
        <begin position="81"/>
        <end position="136"/>
    </location>
</feature>
<feature type="domain" description="SMB" evidence="7">
    <location>
        <begin position="312"/>
        <end position="355"/>
    </location>
</feature>